<accession>A0A9D2Q2T9</accession>
<keyword evidence="1" id="KW-0949">S-adenosyl-L-methionine</keyword>
<dbReference type="PANTHER" id="PTHR11228">
    <property type="entry name" value="RADICAL SAM DOMAIN PROTEIN"/>
    <property type="match status" value="1"/>
</dbReference>
<dbReference type="InterPro" id="IPR013785">
    <property type="entry name" value="Aldolase_TIM"/>
</dbReference>
<evidence type="ECO:0000256" key="3">
    <source>
        <dbReference type="ARBA" id="ARBA00023004"/>
    </source>
</evidence>
<dbReference type="CDD" id="cd01335">
    <property type="entry name" value="Radical_SAM"/>
    <property type="match status" value="1"/>
</dbReference>
<dbReference type="GO" id="GO:0051536">
    <property type="term" value="F:iron-sulfur cluster binding"/>
    <property type="evidence" value="ECO:0007669"/>
    <property type="project" value="UniProtKB-KW"/>
</dbReference>
<dbReference type="Gene3D" id="3.20.20.70">
    <property type="entry name" value="Aldolase class I"/>
    <property type="match status" value="1"/>
</dbReference>
<protein>
    <submittedName>
        <fullName evidence="6">Radical SAM protein</fullName>
    </submittedName>
</protein>
<dbReference type="InterPro" id="IPR058240">
    <property type="entry name" value="rSAM_sf"/>
</dbReference>
<dbReference type="SFLD" id="SFLDG01067">
    <property type="entry name" value="SPASM/twitch_domain_containing"/>
    <property type="match status" value="1"/>
</dbReference>
<dbReference type="InterPro" id="IPR007197">
    <property type="entry name" value="rSAM"/>
</dbReference>
<feature type="domain" description="Radical SAM core" evidence="5">
    <location>
        <begin position="13"/>
        <end position="125"/>
    </location>
</feature>
<evidence type="ECO:0000313" key="7">
    <source>
        <dbReference type="Proteomes" id="UP000823918"/>
    </source>
</evidence>
<reference evidence="6" key="1">
    <citation type="journal article" date="2021" name="PeerJ">
        <title>Extensive microbial diversity within the chicken gut microbiome revealed by metagenomics and culture.</title>
        <authorList>
            <person name="Gilroy R."/>
            <person name="Ravi A."/>
            <person name="Getino M."/>
            <person name="Pursley I."/>
            <person name="Horton D.L."/>
            <person name="Alikhan N.F."/>
            <person name="Baker D."/>
            <person name="Gharbi K."/>
            <person name="Hall N."/>
            <person name="Watson M."/>
            <person name="Adriaenssens E.M."/>
            <person name="Foster-Nyarko E."/>
            <person name="Jarju S."/>
            <person name="Secka A."/>
            <person name="Antonio M."/>
            <person name="Oren A."/>
            <person name="Chaudhuri R.R."/>
            <person name="La Ragione R."/>
            <person name="Hildebrand F."/>
            <person name="Pallen M.J."/>
        </authorList>
    </citation>
    <scope>NUCLEOTIDE SEQUENCE</scope>
    <source>
        <strain evidence="6">5933</strain>
    </source>
</reference>
<gene>
    <name evidence="6" type="ORF">H9698_03485</name>
</gene>
<sequence length="276" mass="32296">MSDKIVCKNFDYFITSRCTLNCKLCSNYIPYIPHPFHTPKETAFREMKEFFQIWDYADRIELIGGEPLFHPDFFEILEESLKYESQFGKIRITTNGTIIPSEKIFSLIRETDKRIEFLVDDYGPQLSKNLSQIIAKCDEYDIPYRVDTYHGDSQYSNGWIYFGDCKTDLGYSDEKLAQVFHRCVVPKEHFVMVNNGKAFYCDYPMAMYQVTGNLPTNGGYIDLFDDSIPLEKKRDMARHLWEGPFSSCRYCTGFDIENAKRYPAAEQLPRRCVQEG</sequence>
<name>A0A9D2Q2T9_9FIRM</name>
<organism evidence="6 7">
    <name type="scientific">Candidatus Ruthenibacterium merdavium</name>
    <dbReference type="NCBI Taxonomy" id="2838752"/>
    <lineage>
        <taxon>Bacteria</taxon>
        <taxon>Bacillati</taxon>
        <taxon>Bacillota</taxon>
        <taxon>Clostridia</taxon>
        <taxon>Eubacteriales</taxon>
        <taxon>Oscillospiraceae</taxon>
        <taxon>Ruthenibacterium</taxon>
    </lineage>
</organism>
<keyword evidence="4" id="KW-0411">Iron-sulfur</keyword>
<dbReference type="PANTHER" id="PTHR11228:SF7">
    <property type="entry name" value="PQQA PEPTIDE CYCLASE"/>
    <property type="match status" value="1"/>
</dbReference>
<dbReference type="GO" id="GO:0046872">
    <property type="term" value="F:metal ion binding"/>
    <property type="evidence" value="ECO:0007669"/>
    <property type="project" value="UniProtKB-KW"/>
</dbReference>
<keyword evidence="3" id="KW-0408">Iron</keyword>
<dbReference type="AlphaFoldDB" id="A0A9D2Q2T9"/>
<proteinExistence type="predicted"/>
<dbReference type="Proteomes" id="UP000823918">
    <property type="component" value="Unassembled WGS sequence"/>
</dbReference>
<dbReference type="SUPFAM" id="SSF102114">
    <property type="entry name" value="Radical SAM enzymes"/>
    <property type="match status" value="1"/>
</dbReference>
<dbReference type="InterPro" id="IPR050377">
    <property type="entry name" value="Radical_SAM_PqqE_MftC-like"/>
</dbReference>
<comment type="caution">
    <text evidence="6">The sequence shown here is derived from an EMBL/GenBank/DDBJ whole genome shotgun (WGS) entry which is preliminary data.</text>
</comment>
<dbReference type="GO" id="GO:0003824">
    <property type="term" value="F:catalytic activity"/>
    <property type="evidence" value="ECO:0007669"/>
    <property type="project" value="InterPro"/>
</dbReference>
<evidence type="ECO:0000256" key="2">
    <source>
        <dbReference type="ARBA" id="ARBA00022723"/>
    </source>
</evidence>
<dbReference type="EMBL" id="DWWA01000020">
    <property type="protein sequence ID" value="HJC71842.1"/>
    <property type="molecule type" value="Genomic_DNA"/>
</dbReference>
<evidence type="ECO:0000313" key="6">
    <source>
        <dbReference type="EMBL" id="HJC71842.1"/>
    </source>
</evidence>
<evidence type="ECO:0000259" key="5">
    <source>
        <dbReference type="Pfam" id="PF04055"/>
    </source>
</evidence>
<reference evidence="6" key="2">
    <citation type="submission" date="2021-04" db="EMBL/GenBank/DDBJ databases">
        <authorList>
            <person name="Gilroy R."/>
        </authorList>
    </citation>
    <scope>NUCLEOTIDE SEQUENCE</scope>
    <source>
        <strain evidence="6">5933</strain>
    </source>
</reference>
<evidence type="ECO:0000256" key="1">
    <source>
        <dbReference type="ARBA" id="ARBA00022691"/>
    </source>
</evidence>
<dbReference type="SFLD" id="SFLDS00029">
    <property type="entry name" value="Radical_SAM"/>
    <property type="match status" value="1"/>
</dbReference>
<dbReference type="Pfam" id="PF04055">
    <property type="entry name" value="Radical_SAM"/>
    <property type="match status" value="1"/>
</dbReference>
<evidence type="ECO:0000256" key="4">
    <source>
        <dbReference type="ARBA" id="ARBA00023014"/>
    </source>
</evidence>
<keyword evidence="2" id="KW-0479">Metal-binding</keyword>